<evidence type="ECO:0000256" key="2">
    <source>
        <dbReference type="ARBA" id="ARBA00023125"/>
    </source>
</evidence>
<reference evidence="6 7" key="1">
    <citation type="submission" date="2020-08" db="EMBL/GenBank/DDBJ databases">
        <title>Genomic Encyclopedia of Type Strains, Phase III (KMG-III): the genomes of soil and plant-associated and newly described type strains.</title>
        <authorList>
            <person name="Whitman W."/>
        </authorList>
    </citation>
    <scope>NUCLEOTIDE SEQUENCE [LARGE SCALE GENOMIC DNA]</scope>
    <source>
        <strain evidence="6 7">CECT 8234</strain>
    </source>
</reference>
<dbReference type="RefSeq" id="WP_183569832.1">
    <property type="nucleotide sequence ID" value="NZ_CBCSLB010000021.1"/>
</dbReference>
<proteinExistence type="predicted"/>
<accession>A0A7W5CCN1</accession>
<dbReference type="PROSITE" id="PS00041">
    <property type="entry name" value="HTH_ARAC_FAMILY_1"/>
    <property type="match status" value="1"/>
</dbReference>
<evidence type="ECO:0000256" key="1">
    <source>
        <dbReference type="ARBA" id="ARBA00023015"/>
    </source>
</evidence>
<dbReference type="InterPro" id="IPR014710">
    <property type="entry name" value="RmlC-like_jellyroll"/>
</dbReference>
<dbReference type="Pfam" id="PF12833">
    <property type="entry name" value="HTH_18"/>
    <property type="match status" value="1"/>
</dbReference>
<dbReference type="SUPFAM" id="SSF51215">
    <property type="entry name" value="Regulatory protein AraC"/>
    <property type="match status" value="1"/>
</dbReference>
<keyword evidence="4" id="KW-0804">Transcription</keyword>
<keyword evidence="7" id="KW-1185">Reference proteome</keyword>
<sequence>MNALIEDVELRFNNSGYAAHEIGWSEKKKHPDYDLWYVTSGEITIECHGGRAIAREGDIVFFNPGMPYSADCHAAACTHMFIHFDFPIGRRINFLDEFGLMGLIPQRYFHEEGPQFRASFDAYKNKEPMSALVLKGYFLVLLAKLLAAAARNPLDKMPSAPQRGNYDKLKPVLQYIDDHIEKQISAEHLADMINMSPKYFYAFFKANIGLTPQHYITKMKMNRARELLMGRKLTVKQIAYQLGFSDPYTFSKIFKRFHQLPPSRFTDYT</sequence>
<feature type="domain" description="HTH araC/xylS-type" evidence="5">
    <location>
        <begin position="170"/>
        <end position="268"/>
    </location>
</feature>
<keyword evidence="3" id="KW-0010">Activator</keyword>
<dbReference type="GO" id="GO:0043565">
    <property type="term" value="F:sequence-specific DNA binding"/>
    <property type="evidence" value="ECO:0007669"/>
    <property type="project" value="InterPro"/>
</dbReference>
<protein>
    <submittedName>
        <fullName evidence="6">AraC-like DNA-binding protein</fullName>
    </submittedName>
</protein>
<comment type="caution">
    <text evidence="6">The sequence shown here is derived from an EMBL/GenBank/DDBJ whole genome shotgun (WGS) entry which is preliminary data.</text>
</comment>
<evidence type="ECO:0000259" key="5">
    <source>
        <dbReference type="PROSITE" id="PS01124"/>
    </source>
</evidence>
<dbReference type="Gene3D" id="2.60.120.10">
    <property type="entry name" value="Jelly Rolls"/>
    <property type="match status" value="1"/>
</dbReference>
<dbReference type="Proteomes" id="UP000518605">
    <property type="component" value="Unassembled WGS sequence"/>
</dbReference>
<evidence type="ECO:0000256" key="4">
    <source>
        <dbReference type="ARBA" id="ARBA00023163"/>
    </source>
</evidence>
<dbReference type="PROSITE" id="PS01124">
    <property type="entry name" value="HTH_ARAC_FAMILY_2"/>
    <property type="match status" value="1"/>
</dbReference>
<dbReference type="GO" id="GO:0003700">
    <property type="term" value="F:DNA-binding transcription factor activity"/>
    <property type="evidence" value="ECO:0007669"/>
    <property type="project" value="InterPro"/>
</dbReference>
<dbReference type="InterPro" id="IPR037923">
    <property type="entry name" value="HTH-like"/>
</dbReference>
<dbReference type="AlphaFoldDB" id="A0A7W5CCN1"/>
<keyword evidence="1" id="KW-0805">Transcription regulation</keyword>
<dbReference type="InterPro" id="IPR009057">
    <property type="entry name" value="Homeodomain-like_sf"/>
</dbReference>
<dbReference type="InterPro" id="IPR018062">
    <property type="entry name" value="HTH_AraC-typ_CS"/>
</dbReference>
<dbReference type="SUPFAM" id="SSF46689">
    <property type="entry name" value="Homeodomain-like"/>
    <property type="match status" value="2"/>
</dbReference>
<dbReference type="SMART" id="SM00342">
    <property type="entry name" value="HTH_ARAC"/>
    <property type="match status" value="1"/>
</dbReference>
<dbReference type="EMBL" id="JACHXW010000023">
    <property type="protein sequence ID" value="MBB3155283.1"/>
    <property type="molecule type" value="Genomic_DNA"/>
</dbReference>
<evidence type="ECO:0000313" key="7">
    <source>
        <dbReference type="Proteomes" id="UP000518605"/>
    </source>
</evidence>
<gene>
    <name evidence="6" type="ORF">FHS16_005391</name>
</gene>
<dbReference type="InterPro" id="IPR050204">
    <property type="entry name" value="AraC_XylS_family_regulators"/>
</dbReference>
<evidence type="ECO:0000256" key="3">
    <source>
        <dbReference type="ARBA" id="ARBA00023159"/>
    </source>
</evidence>
<evidence type="ECO:0000313" key="6">
    <source>
        <dbReference type="EMBL" id="MBB3155283.1"/>
    </source>
</evidence>
<dbReference type="PANTHER" id="PTHR46796">
    <property type="entry name" value="HTH-TYPE TRANSCRIPTIONAL ACTIVATOR RHAS-RELATED"/>
    <property type="match status" value="1"/>
</dbReference>
<dbReference type="Gene3D" id="1.10.10.60">
    <property type="entry name" value="Homeodomain-like"/>
    <property type="match status" value="2"/>
</dbReference>
<dbReference type="InterPro" id="IPR003313">
    <property type="entry name" value="AraC-bd"/>
</dbReference>
<keyword evidence="2 6" id="KW-0238">DNA-binding</keyword>
<dbReference type="InterPro" id="IPR018060">
    <property type="entry name" value="HTH_AraC"/>
</dbReference>
<dbReference type="Pfam" id="PF02311">
    <property type="entry name" value="AraC_binding"/>
    <property type="match status" value="1"/>
</dbReference>
<name>A0A7W5CCN1_9BACL</name>
<organism evidence="6 7">
    <name type="scientific">Paenibacillus endophyticus</name>
    <dbReference type="NCBI Taxonomy" id="1294268"/>
    <lineage>
        <taxon>Bacteria</taxon>
        <taxon>Bacillati</taxon>
        <taxon>Bacillota</taxon>
        <taxon>Bacilli</taxon>
        <taxon>Bacillales</taxon>
        <taxon>Paenibacillaceae</taxon>
        <taxon>Paenibacillus</taxon>
    </lineage>
</organism>
<dbReference type="CDD" id="cd02208">
    <property type="entry name" value="cupin_RmlC-like"/>
    <property type="match status" value="1"/>
</dbReference>